<dbReference type="Proteomes" id="UP000821845">
    <property type="component" value="Chromosome 4"/>
</dbReference>
<reference evidence="1" key="1">
    <citation type="submission" date="2020-05" db="EMBL/GenBank/DDBJ databases">
        <title>Large-scale comparative analyses of tick genomes elucidate their genetic diversity and vector capacities.</title>
        <authorList>
            <person name="Jia N."/>
            <person name="Wang J."/>
            <person name="Shi W."/>
            <person name="Du L."/>
            <person name="Sun Y."/>
            <person name="Zhan W."/>
            <person name="Jiang J."/>
            <person name="Wang Q."/>
            <person name="Zhang B."/>
            <person name="Ji P."/>
            <person name="Sakyi L.B."/>
            <person name="Cui X."/>
            <person name="Yuan T."/>
            <person name="Jiang B."/>
            <person name="Yang W."/>
            <person name="Lam T.T.-Y."/>
            <person name="Chang Q."/>
            <person name="Ding S."/>
            <person name="Wang X."/>
            <person name="Zhu J."/>
            <person name="Ruan X."/>
            <person name="Zhao L."/>
            <person name="Wei J."/>
            <person name="Que T."/>
            <person name="Du C."/>
            <person name="Cheng J."/>
            <person name="Dai P."/>
            <person name="Han X."/>
            <person name="Huang E."/>
            <person name="Gao Y."/>
            <person name="Liu J."/>
            <person name="Shao H."/>
            <person name="Ye R."/>
            <person name="Li L."/>
            <person name="Wei W."/>
            <person name="Wang X."/>
            <person name="Wang C."/>
            <person name="Yang T."/>
            <person name="Huo Q."/>
            <person name="Li W."/>
            <person name="Guo W."/>
            <person name="Chen H."/>
            <person name="Zhou L."/>
            <person name="Ni X."/>
            <person name="Tian J."/>
            <person name="Zhou Y."/>
            <person name="Sheng Y."/>
            <person name="Liu T."/>
            <person name="Pan Y."/>
            <person name="Xia L."/>
            <person name="Li J."/>
            <person name="Zhao F."/>
            <person name="Cao W."/>
        </authorList>
    </citation>
    <scope>NUCLEOTIDE SEQUENCE</scope>
    <source>
        <strain evidence="1">Hyas-2018</strain>
    </source>
</reference>
<organism evidence="1 2">
    <name type="scientific">Hyalomma asiaticum</name>
    <name type="common">Tick</name>
    <dbReference type="NCBI Taxonomy" id="266040"/>
    <lineage>
        <taxon>Eukaryota</taxon>
        <taxon>Metazoa</taxon>
        <taxon>Ecdysozoa</taxon>
        <taxon>Arthropoda</taxon>
        <taxon>Chelicerata</taxon>
        <taxon>Arachnida</taxon>
        <taxon>Acari</taxon>
        <taxon>Parasitiformes</taxon>
        <taxon>Ixodida</taxon>
        <taxon>Ixodoidea</taxon>
        <taxon>Ixodidae</taxon>
        <taxon>Hyalomminae</taxon>
        <taxon>Hyalomma</taxon>
    </lineage>
</organism>
<accession>A0ACB7S9R6</accession>
<protein>
    <submittedName>
        <fullName evidence="1">Uncharacterized protein</fullName>
    </submittedName>
</protein>
<sequence>MVGRSNLARSYITNAYDRNRVLSRAQVNGVNVEDTSYKDILDRISSTPTETRLLVADEATFQWYKKHGGSDSQPSVLELSSAETPGHSASKQAGLSPASSTPAVVSRSAEHDDGHKSGEHTSADPSMGNVPVSKTGTSEPSPNQKQEPRNLHEPVEHASTDRSTGHQAADMSSTNEVSASAKKEPQTPQKLVEHAIPDMSTENQAVNKSDIGRTFVNVKQEPGSPQKSVEHPSQPSEVGNQPVDKSGTVGLLKNVKQEPSSPKDSVVRRRTTTEETSPPSFRGTGLQVISPPAPAPPTAVSARRHEESSKQAPVRLPPLDIVEVTVRLLLAMRLPLPLLIGAMITSLLAVYYMWAYYSKPSQN</sequence>
<comment type="caution">
    <text evidence="1">The sequence shown here is derived from an EMBL/GenBank/DDBJ whole genome shotgun (WGS) entry which is preliminary data.</text>
</comment>
<name>A0ACB7S9R6_HYAAI</name>
<evidence type="ECO:0000313" key="2">
    <source>
        <dbReference type="Proteomes" id="UP000821845"/>
    </source>
</evidence>
<gene>
    <name evidence="1" type="ORF">HPB50_001386</name>
</gene>
<dbReference type="EMBL" id="CM023484">
    <property type="protein sequence ID" value="KAH6931892.1"/>
    <property type="molecule type" value="Genomic_DNA"/>
</dbReference>
<proteinExistence type="predicted"/>
<keyword evidence="2" id="KW-1185">Reference proteome</keyword>
<evidence type="ECO:0000313" key="1">
    <source>
        <dbReference type="EMBL" id="KAH6931892.1"/>
    </source>
</evidence>